<evidence type="ECO:0000313" key="4">
    <source>
        <dbReference type="Proteomes" id="UP001256673"/>
    </source>
</evidence>
<name>A0ABU3RS45_9MICO</name>
<comment type="caution">
    <text evidence="3">The sequence shown here is derived from an EMBL/GenBank/DDBJ whole genome shotgun (WGS) entry which is preliminary data.</text>
</comment>
<dbReference type="CDD" id="cd00093">
    <property type="entry name" value="HTH_XRE"/>
    <property type="match status" value="1"/>
</dbReference>
<sequence length="193" mass="20747">MGIVNTLRRARRRSGASLRNVASQSGVGAGNLSAIENGHREPTSSTVDRLASTMGIEWVPFHTEGRTPAATAAEEITSAEADGRHAQAYRRFLQLADDLASADPVTRVLLSAEPPDTLPSRWLDAIAAVVELRLHEVRAPIPSWVTGYSGQPDAVWEPQRGSRALPLSADHDNVPAEFLKRGVAIEQGELLTA</sequence>
<accession>A0ABU3RS45</accession>
<dbReference type="Pfam" id="PF13560">
    <property type="entry name" value="HTH_31"/>
    <property type="match status" value="1"/>
</dbReference>
<dbReference type="InterPro" id="IPR010982">
    <property type="entry name" value="Lambda_DNA-bd_dom_sf"/>
</dbReference>
<dbReference type="Proteomes" id="UP001256673">
    <property type="component" value="Unassembled WGS sequence"/>
</dbReference>
<dbReference type="InterPro" id="IPR001387">
    <property type="entry name" value="Cro/C1-type_HTH"/>
</dbReference>
<reference evidence="3 4" key="1">
    <citation type="submission" date="2023-09" db="EMBL/GenBank/DDBJ databases">
        <title>Microbacterium fusihabitans sp. nov., Microbacterium phycihabitans sp. nov., and Microbacterium cervinum sp. nov., isolated from dried seaweeds of beach.</title>
        <authorList>
            <person name="Lee S.D."/>
        </authorList>
    </citation>
    <scope>NUCLEOTIDE SEQUENCE [LARGE SCALE GENOMIC DNA]</scope>
    <source>
        <strain evidence="3 4">KSW2-21</strain>
    </source>
</reference>
<gene>
    <name evidence="3" type="ORF">RWH43_02265</name>
</gene>
<dbReference type="EMBL" id="JAWDIU010000001">
    <property type="protein sequence ID" value="MDU0325572.1"/>
    <property type="molecule type" value="Genomic_DNA"/>
</dbReference>
<dbReference type="SUPFAM" id="SSF47413">
    <property type="entry name" value="lambda repressor-like DNA-binding domains"/>
    <property type="match status" value="1"/>
</dbReference>
<feature type="region of interest" description="Disordered" evidence="1">
    <location>
        <begin position="28"/>
        <end position="48"/>
    </location>
</feature>
<evidence type="ECO:0000256" key="1">
    <source>
        <dbReference type="SAM" id="MobiDB-lite"/>
    </source>
</evidence>
<dbReference type="SMART" id="SM00530">
    <property type="entry name" value="HTH_XRE"/>
    <property type="match status" value="1"/>
</dbReference>
<proteinExistence type="predicted"/>
<protein>
    <submittedName>
        <fullName evidence="3">Helix-turn-helix transcriptional regulator</fullName>
    </submittedName>
</protein>
<dbReference type="Gene3D" id="1.10.260.40">
    <property type="entry name" value="lambda repressor-like DNA-binding domains"/>
    <property type="match status" value="1"/>
</dbReference>
<dbReference type="RefSeq" id="WP_316000564.1">
    <property type="nucleotide sequence ID" value="NZ_JAWDIU010000001.1"/>
</dbReference>
<evidence type="ECO:0000259" key="2">
    <source>
        <dbReference type="PROSITE" id="PS50943"/>
    </source>
</evidence>
<evidence type="ECO:0000313" key="3">
    <source>
        <dbReference type="EMBL" id="MDU0325572.1"/>
    </source>
</evidence>
<keyword evidence="4" id="KW-1185">Reference proteome</keyword>
<dbReference type="PROSITE" id="PS50943">
    <property type="entry name" value="HTH_CROC1"/>
    <property type="match status" value="1"/>
</dbReference>
<organism evidence="3 4">
    <name type="scientific">Microbacterium algihabitans</name>
    <dbReference type="NCBI Taxonomy" id="3075992"/>
    <lineage>
        <taxon>Bacteria</taxon>
        <taxon>Bacillati</taxon>
        <taxon>Actinomycetota</taxon>
        <taxon>Actinomycetes</taxon>
        <taxon>Micrococcales</taxon>
        <taxon>Microbacteriaceae</taxon>
        <taxon>Microbacterium</taxon>
    </lineage>
</organism>
<feature type="domain" description="HTH cro/C1-type" evidence="2">
    <location>
        <begin position="7"/>
        <end position="61"/>
    </location>
</feature>